<dbReference type="CDD" id="cd00130">
    <property type="entry name" value="PAS"/>
    <property type="match status" value="2"/>
</dbReference>
<dbReference type="NCBIfam" id="TIGR00254">
    <property type="entry name" value="GGDEF"/>
    <property type="match status" value="1"/>
</dbReference>
<dbReference type="SMART" id="SM00052">
    <property type="entry name" value="EAL"/>
    <property type="match status" value="1"/>
</dbReference>
<dbReference type="SUPFAM" id="SSF55073">
    <property type="entry name" value="Nucleotide cyclase"/>
    <property type="match status" value="1"/>
</dbReference>
<dbReference type="RefSeq" id="WP_013914256.1">
    <property type="nucleotide sequence ID" value="NC_015690.1"/>
</dbReference>
<dbReference type="PROSITE" id="PS50887">
    <property type="entry name" value="GGDEF"/>
    <property type="match status" value="1"/>
</dbReference>
<feature type="domain" description="PAC" evidence="3">
    <location>
        <begin position="235"/>
        <end position="285"/>
    </location>
</feature>
<proteinExistence type="predicted"/>
<feature type="domain" description="EAL" evidence="4">
    <location>
        <begin position="459"/>
        <end position="712"/>
    </location>
</feature>
<reference evidence="6 7" key="2">
    <citation type="journal article" date="2013" name="Genome Announc.">
        <title>Genome Sequence of Growth-Improving Paenibacillus mucilaginosus Strain KNP414.</title>
        <authorList>
            <person name="Lu J.J."/>
            <person name="Wang J.F."/>
            <person name="Hu X.F."/>
        </authorList>
    </citation>
    <scope>NUCLEOTIDE SEQUENCE [LARGE SCALE GENOMIC DNA]</scope>
    <source>
        <strain evidence="6 7">KNP414</strain>
    </source>
</reference>
<dbReference type="SMART" id="SM00267">
    <property type="entry name" value="GGDEF"/>
    <property type="match status" value="1"/>
</dbReference>
<protein>
    <submittedName>
        <fullName evidence="6">Diguanylate cyclase/phosphodiesterase with PAS/PAC sensor(S)</fullName>
    </submittedName>
</protein>
<feature type="domain" description="GGDEF" evidence="5">
    <location>
        <begin position="317"/>
        <end position="450"/>
    </location>
</feature>
<dbReference type="PATRIC" id="fig|1036673.3.peg.417"/>
<dbReference type="InterPro" id="IPR035919">
    <property type="entry name" value="EAL_sf"/>
</dbReference>
<dbReference type="NCBIfam" id="TIGR00229">
    <property type="entry name" value="sensory_box"/>
    <property type="match status" value="2"/>
</dbReference>
<dbReference type="KEGG" id="pms:KNP414_00465"/>
<feature type="domain" description="PAS" evidence="2">
    <location>
        <begin position="164"/>
        <end position="207"/>
    </location>
</feature>
<dbReference type="InterPro" id="IPR035965">
    <property type="entry name" value="PAS-like_dom_sf"/>
</dbReference>
<dbReference type="InterPro" id="IPR000160">
    <property type="entry name" value="GGDEF_dom"/>
</dbReference>
<dbReference type="InterPro" id="IPR052155">
    <property type="entry name" value="Biofilm_reg_signaling"/>
</dbReference>
<dbReference type="SUPFAM" id="SSF141868">
    <property type="entry name" value="EAL domain-like"/>
    <property type="match status" value="1"/>
</dbReference>
<dbReference type="Pfam" id="PF08448">
    <property type="entry name" value="PAS_4"/>
    <property type="match status" value="1"/>
</dbReference>
<dbReference type="Gene3D" id="3.30.450.20">
    <property type="entry name" value="PAS domain"/>
    <property type="match status" value="2"/>
</dbReference>
<dbReference type="SMART" id="SM00091">
    <property type="entry name" value="PAS"/>
    <property type="match status" value="2"/>
</dbReference>
<dbReference type="HOGENOM" id="CLU_000445_70_20_9"/>
<dbReference type="InterPro" id="IPR001610">
    <property type="entry name" value="PAC"/>
</dbReference>
<gene>
    <name evidence="6" type="ordered locus">KNP414_00465</name>
</gene>
<dbReference type="CDD" id="cd01948">
    <property type="entry name" value="EAL"/>
    <property type="match status" value="1"/>
</dbReference>
<evidence type="ECO:0000259" key="2">
    <source>
        <dbReference type="PROSITE" id="PS50112"/>
    </source>
</evidence>
<dbReference type="SUPFAM" id="SSF55785">
    <property type="entry name" value="PYP-like sensor domain (PAS domain)"/>
    <property type="match status" value="2"/>
</dbReference>
<accession>F8FPE0</accession>
<dbReference type="Gene3D" id="3.30.70.270">
    <property type="match status" value="1"/>
</dbReference>
<dbReference type="PROSITE" id="PS50883">
    <property type="entry name" value="EAL"/>
    <property type="match status" value="1"/>
</dbReference>
<dbReference type="Pfam" id="PF13426">
    <property type="entry name" value="PAS_9"/>
    <property type="match status" value="1"/>
</dbReference>
<dbReference type="InterPro" id="IPR029787">
    <property type="entry name" value="Nucleotide_cyclase"/>
</dbReference>
<dbReference type="Pfam" id="PF00990">
    <property type="entry name" value="GGDEF"/>
    <property type="match status" value="1"/>
</dbReference>
<dbReference type="PANTHER" id="PTHR44757">
    <property type="entry name" value="DIGUANYLATE CYCLASE DGCP"/>
    <property type="match status" value="1"/>
</dbReference>
<dbReference type="PANTHER" id="PTHR44757:SF2">
    <property type="entry name" value="BIOFILM ARCHITECTURE MAINTENANCE PROTEIN MBAA"/>
    <property type="match status" value="1"/>
</dbReference>
<dbReference type="InterPro" id="IPR000700">
    <property type="entry name" value="PAS-assoc_C"/>
</dbReference>
<dbReference type="CDD" id="cd01949">
    <property type="entry name" value="GGDEF"/>
    <property type="match status" value="1"/>
</dbReference>
<dbReference type="InterPro" id="IPR000014">
    <property type="entry name" value="PAS"/>
</dbReference>
<sequence length="712" mass="80152">MGHETGREPWEIERSQWLQRVRELEQRERELLQQLRTQENLNSKILDALPMDIFMEDAEGRTIYANQATYKRNRLTEEELLGRTLYDFFPYEVAERFRRENLEVWRTGRLITSEGTSLVGGDEIYLYTGKTLICPDEQTGEKLLLGFALDITDRVLAEKSLRESEERFRKLVDQAADSFFLMDGSGQFLDVNRQACLSLGYTEEELLTMQAGQISSFPAGELLRLHERVVEEGMIQLEDEFRRKDGTRLPVDIRLGLVQVGDKQMVLALCRDMTERKKAAEKIEHMAYHDALTGLPNRWFVHKRVMECTAGKKGQAKPLAVVMFDLDHFKVINDSLGHKAGDRLLQQVAERLRRELAFADTIARLGGDEFLLLVPGVDTEEEALRAGRSVTELLKEPFELSGQKISVTASVGIALYPRDGGTMDSLVRSADIAMYRSKELGRNACRLFAPSMKDEAKERLRMEVLLREAIVEKQLVLHYQPKLDLRSGRVYGVEALVRWNSPEQGLVYPGAFIGIAEETGLIVPMGEWIVREACRQCREWLDAGLGPLTVSVNLSARQFAKADLGRKIAAILGETGLPPNLLELELTESTVMGNPEEAARMLQSLKELGVCISIDDFGTGFSSLSYLTRFPIDTLKIDKSFISRLEEEQANGAIAAGIVSLAHSLHLKVVAEGVETQRQLDFLAAKGCDAVQGFHISRGLDPCALEAFLQQR</sequence>
<dbReference type="SMART" id="SM00086">
    <property type="entry name" value="PAC"/>
    <property type="match status" value="1"/>
</dbReference>
<evidence type="ECO:0000259" key="5">
    <source>
        <dbReference type="PROSITE" id="PS50887"/>
    </source>
</evidence>
<feature type="domain" description="PAS" evidence="2">
    <location>
        <begin position="38"/>
        <end position="103"/>
    </location>
</feature>
<reference evidence="7" key="1">
    <citation type="submission" date="2011-06" db="EMBL/GenBank/DDBJ databases">
        <title>Complete genome sequence of Paenibacillus mucilaginosus KNP414.</title>
        <authorList>
            <person name="Wang J."/>
            <person name="Hu S."/>
            <person name="Hu X."/>
            <person name="Zhang B."/>
            <person name="Dong D."/>
            <person name="Zhang S."/>
            <person name="Zhao K."/>
            <person name="Wu D."/>
        </authorList>
    </citation>
    <scope>NUCLEOTIDE SEQUENCE [LARGE SCALE GENOMIC DNA]</scope>
    <source>
        <strain evidence="7">KNP414</strain>
    </source>
</reference>
<dbReference type="Gene3D" id="3.20.20.450">
    <property type="entry name" value="EAL domain"/>
    <property type="match status" value="1"/>
</dbReference>
<organism evidence="6 7">
    <name type="scientific">Paenibacillus mucilaginosus (strain KNP414)</name>
    <dbReference type="NCBI Taxonomy" id="1036673"/>
    <lineage>
        <taxon>Bacteria</taxon>
        <taxon>Bacillati</taxon>
        <taxon>Bacillota</taxon>
        <taxon>Bacilli</taxon>
        <taxon>Bacillales</taxon>
        <taxon>Paenibacillaceae</taxon>
        <taxon>Paenibacillus</taxon>
    </lineage>
</organism>
<dbReference type="PROSITE" id="PS50113">
    <property type="entry name" value="PAC"/>
    <property type="match status" value="1"/>
</dbReference>
<dbReference type="InterPro" id="IPR013656">
    <property type="entry name" value="PAS_4"/>
</dbReference>
<dbReference type="AlphaFoldDB" id="F8FPE0"/>
<evidence type="ECO:0000313" key="6">
    <source>
        <dbReference type="EMBL" id="AEI39090.1"/>
    </source>
</evidence>
<dbReference type="FunFam" id="3.20.20.450:FF:000001">
    <property type="entry name" value="Cyclic di-GMP phosphodiesterase yahA"/>
    <property type="match status" value="1"/>
</dbReference>
<evidence type="ECO:0000259" key="4">
    <source>
        <dbReference type="PROSITE" id="PS50883"/>
    </source>
</evidence>
<evidence type="ECO:0000259" key="3">
    <source>
        <dbReference type="PROSITE" id="PS50113"/>
    </source>
</evidence>
<dbReference type="InterPro" id="IPR043128">
    <property type="entry name" value="Rev_trsase/Diguanyl_cyclase"/>
</dbReference>
<dbReference type="EMBL" id="CP002869">
    <property type="protein sequence ID" value="AEI39090.1"/>
    <property type="molecule type" value="Genomic_DNA"/>
</dbReference>
<dbReference type="Pfam" id="PF00563">
    <property type="entry name" value="EAL"/>
    <property type="match status" value="1"/>
</dbReference>
<dbReference type="PROSITE" id="PS50112">
    <property type="entry name" value="PAS"/>
    <property type="match status" value="2"/>
</dbReference>
<evidence type="ECO:0000313" key="7">
    <source>
        <dbReference type="Proteomes" id="UP000006620"/>
    </source>
</evidence>
<evidence type="ECO:0000256" key="1">
    <source>
        <dbReference type="SAM" id="Coils"/>
    </source>
</evidence>
<keyword evidence="1" id="KW-0175">Coiled coil</keyword>
<dbReference type="FunFam" id="3.30.70.270:FF:000001">
    <property type="entry name" value="Diguanylate cyclase domain protein"/>
    <property type="match status" value="1"/>
</dbReference>
<feature type="coiled-coil region" evidence="1">
    <location>
        <begin position="14"/>
        <end position="44"/>
    </location>
</feature>
<name>F8FPE0_PAEMK</name>
<dbReference type="InterPro" id="IPR001633">
    <property type="entry name" value="EAL_dom"/>
</dbReference>
<dbReference type="Proteomes" id="UP000006620">
    <property type="component" value="Chromosome"/>
</dbReference>